<feature type="transmembrane region" description="Helical" evidence="8">
    <location>
        <begin position="147"/>
        <end position="164"/>
    </location>
</feature>
<sequence>MRKWLPALLALSITSIFLGVYFGPVSLGLHDVTESVTYGLKTTLGNGLSWILEGLAEVTHSQTLEEVSRSIAERVSGQPPRYFTIVWQIRMPEVLLAYLVGLALASAGVTSQALFRNPLADPYIIGISSGAALGSAIATLVNPTYMAPFALVFAFLSVFIVYTIARTNGTVPVDTLLLAGIAYGFLANAVTWYIYVTHPHESTLSWMWLLGSFNGSTWRDVGVMLVVSTLGVLFLTWRWRELNLILLGEESIALGLDLHLYRKVFLGVIATLTAFAVYTSGIIGFVGLVSPHIMRLLLGPNHRELTPATALFGGVLLVTADLLARTVAKPTVIPVGVVTALMGAPFFLYLLMRHKRGELIA</sequence>
<dbReference type="GeneID" id="25152034"/>
<dbReference type="Pfam" id="PF01032">
    <property type="entry name" value="FecCD"/>
    <property type="match status" value="1"/>
</dbReference>
<dbReference type="PANTHER" id="PTHR30472:SF25">
    <property type="entry name" value="ABC TRANSPORTER PERMEASE PROTEIN MJ0876-RELATED"/>
    <property type="match status" value="1"/>
</dbReference>
<dbReference type="CDD" id="cd06550">
    <property type="entry name" value="TM_ABC_iron-siderophores_like"/>
    <property type="match status" value="1"/>
</dbReference>
<dbReference type="KEGG" id="teu:TEU_01130"/>
<feature type="transmembrane region" description="Helical" evidence="8">
    <location>
        <begin position="95"/>
        <end position="115"/>
    </location>
</feature>
<comment type="subcellular location">
    <subcellularLocation>
        <location evidence="1">Cell membrane</location>
        <topology evidence="1">Multi-pass membrane protein</topology>
    </subcellularLocation>
</comment>
<feature type="transmembrane region" description="Helical" evidence="8">
    <location>
        <begin position="122"/>
        <end position="141"/>
    </location>
</feature>
<evidence type="ECO:0000256" key="8">
    <source>
        <dbReference type="SAM" id="Phobius"/>
    </source>
</evidence>
<keyword evidence="10" id="KW-1185">Reference proteome</keyword>
<dbReference type="FunFam" id="1.10.3470.10:FF:000001">
    <property type="entry name" value="Vitamin B12 ABC transporter permease BtuC"/>
    <property type="match status" value="1"/>
</dbReference>
<comment type="similarity">
    <text evidence="2">Belongs to the binding-protein-dependent transport system permease family. FecCD subfamily.</text>
</comment>
<name>A0A097QRE3_9EURY</name>
<keyword evidence="6 8" id="KW-1133">Transmembrane helix</keyword>
<feature type="transmembrane region" description="Helical" evidence="8">
    <location>
        <begin position="264"/>
        <end position="285"/>
    </location>
</feature>
<evidence type="ECO:0000256" key="7">
    <source>
        <dbReference type="ARBA" id="ARBA00023136"/>
    </source>
</evidence>
<evidence type="ECO:0000256" key="4">
    <source>
        <dbReference type="ARBA" id="ARBA00022475"/>
    </source>
</evidence>
<organism evidence="9 10">
    <name type="scientific">Thermococcus eurythermalis</name>
    <dbReference type="NCBI Taxonomy" id="1505907"/>
    <lineage>
        <taxon>Archaea</taxon>
        <taxon>Methanobacteriati</taxon>
        <taxon>Methanobacteriota</taxon>
        <taxon>Thermococci</taxon>
        <taxon>Thermococcales</taxon>
        <taxon>Thermococcaceae</taxon>
        <taxon>Thermococcus</taxon>
    </lineage>
</organism>
<dbReference type="AlphaFoldDB" id="A0A097QRE3"/>
<keyword evidence="3" id="KW-0813">Transport</keyword>
<dbReference type="SUPFAM" id="SSF81345">
    <property type="entry name" value="ABC transporter involved in vitamin B12 uptake, BtuC"/>
    <property type="match status" value="1"/>
</dbReference>
<dbReference type="HOGENOM" id="CLU_013016_0_1_2"/>
<dbReference type="InterPro" id="IPR037294">
    <property type="entry name" value="ABC_BtuC-like"/>
</dbReference>
<evidence type="ECO:0000256" key="6">
    <source>
        <dbReference type="ARBA" id="ARBA00022989"/>
    </source>
</evidence>
<evidence type="ECO:0000256" key="3">
    <source>
        <dbReference type="ARBA" id="ARBA00022448"/>
    </source>
</evidence>
<dbReference type="GO" id="GO:0005886">
    <property type="term" value="C:plasma membrane"/>
    <property type="evidence" value="ECO:0007669"/>
    <property type="project" value="UniProtKB-SubCell"/>
</dbReference>
<evidence type="ECO:0000256" key="5">
    <source>
        <dbReference type="ARBA" id="ARBA00022692"/>
    </source>
</evidence>
<dbReference type="OrthoDB" id="57034at2157"/>
<evidence type="ECO:0000256" key="2">
    <source>
        <dbReference type="ARBA" id="ARBA00007935"/>
    </source>
</evidence>
<keyword evidence="4" id="KW-1003">Cell membrane</keyword>
<dbReference type="PANTHER" id="PTHR30472">
    <property type="entry name" value="FERRIC ENTEROBACTIN TRANSPORT SYSTEM PERMEASE PROTEIN"/>
    <property type="match status" value="1"/>
</dbReference>
<evidence type="ECO:0000313" key="10">
    <source>
        <dbReference type="Proteomes" id="UP000029980"/>
    </source>
</evidence>
<dbReference type="RefSeq" id="WP_050002036.1">
    <property type="nucleotide sequence ID" value="NZ_CP008887.1"/>
</dbReference>
<dbReference type="GO" id="GO:0022857">
    <property type="term" value="F:transmembrane transporter activity"/>
    <property type="evidence" value="ECO:0007669"/>
    <property type="project" value="InterPro"/>
</dbReference>
<accession>A0A097QRE3</accession>
<proteinExistence type="inferred from homology"/>
<protein>
    <submittedName>
        <fullName evidence="9">Iron ABC transporter</fullName>
    </submittedName>
</protein>
<feature type="transmembrane region" description="Helical" evidence="8">
    <location>
        <begin position="331"/>
        <end position="352"/>
    </location>
</feature>
<dbReference type="Proteomes" id="UP000029980">
    <property type="component" value="Chromosome"/>
</dbReference>
<dbReference type="STRING" id="1505907.TEU_01130"/>
<dbReference type="Gene3D" id="1.10.3470.10">
    <property type="entry name" value="ABC transporter involved in vitamin B12 uptake, BtuC"/>
    <property type="match status" value="1"/>
</dbReference>
<feature type="transmembrane region" description="Helical" evidence="8">
    <location>
        <begin position="176"/>
        <end position="196"/>
    </location>
</feature>
<reference evidence="9 10" key="1">
    <citation type="journal article" date="2015" name="Int. J. Syst. Evol. Microbiol.">
        <title>Thermococcus eurythermalis sp. nov., a conditional piezophilic hyperthermophilic archaeon with a wide temperature range isolated from an oil-immersed chimney in the Guaymas Basin.</title>
        <authorList>
            <person name="Zhao W."/>
            <person name="Zeng X."/>
            <person name="Xiao X."/>
        </authorList>
    </citation>
    <scope>NUCLEOTIDE SEQUENCE [LARGE SCALE GENOMIC DNA]</scope>
    <source>
        <strain evidence="9 10">A501</strain>
    </source>
</reference>
<gene>
    <name evidence="9" type="ORF">TEU_01130</name>
</gene>
<keyword evidence="5 8" id="KW-0812">Transmembrane</keyword>
<evidence type="ECO:0000313" key="9">
    <source>
        <dbReference type="EMBL" id="AIU69052.1"/>
    </source>
</evidence>
<feature type="transmembrane region" description="Helical" evidence="8">
    <location>
        <begin position="216"/>
        <end position="237"/>
    </location>
</feature>
<dbReference type="EMBL" id="CP008887">
    <property type="protein sequence ID" value="AIU69052.1"/>
    <property type="molecule type" value="Genomic_DNA"/>
</dbReference>
<keyword evidence="7 8" id="KW-0472">Membrane</keyword>
<dbReference type="InterPro" id="IPR000522">
    <property type="entry name" value="ABC_transptr_permease_BtuC"/>
</dbReference>
<evidence type="ECO:0000256" key="1">
    <source>
        <dbReference type="ARBA" id="ARBA00004651"/>
    </source>
</evidence>